<evidence type="ECO:0000256" key="6">
    <source>
        <dbReference type="ARBA" id="ARBA00023136"/>
    </source>
</evidence>
<dbReference type="GO" id="GO:0005886">
    <property type="term" value="C:plasma membrane"/>
    <property type="evidence" value="ECO:0007669"/>
    <property type="project" value="UniProtKB-SubCell"/>
</dbReference>
<evidence type="ECO:0000256" key="1">
    <source>
        <dbReference type="ARBA" id="ARBA00004236"/>
    </source>
</evidence>
<dbReference type="Pfam" id="PF01130">
    <property type="entry name" value="CD36"/>
    <property type="match status" value="1"/>
</dbReference>
<organism evidence="8 9">
    <name type="scientific">Allacma fusca</name>
    <dbReference type="NCBI Taxonomy" id="39272"/>
    <lineage>
        <taxon>Eukaryota</taxon>
        <taxon>Metazoa</taxon>
        <taxon>Ecdysozoa</taxon>
        <taxon>Arthropoda</taxon>
        <taxon>Hexapoda</taxon>
        <taxon>Collembola</taxon>
        <taxon>Symphypleona</taxon>
        <taxon>Sminthuridae</taxon>
        <taxon>Allacma</taxon>
    </lineage>
</organism>
<dbReference type="OrthoDB" id="195015at2759"/>
<comment type="similarity">
    <text evidence="2">Belongs to the CD36 family.</text>
</comment>
<dbReference type="AlphaFoldDB" id="A0A8J2PTW5"/>
<evidence type="ECO:0000256" key="3">
    <source>
        <dbReference type="ARBA" id="ARBA00022475"/>
    </source>
</evidence>
<feature type="non-terminal residue" evidence="8">
    <location>
        <position position="1"/>
    </location>
</feature>
<dbReference type="PANTHER" id="PTHR11923:SF93">
    <property type="entry name" value="GH07959P-RELATED"/>
    <property type="match status" value="1"/>
</dbReference>
<keyword evidence="3" id="KW-1003">Cell membrane</keyword>
<keyword evidence="5" id="KW-1133">Transmembrane helix</keyword>
<evidence type="ECO:0000256" key="7">
    <source>
        <dbReference type="ARBA" id="ARBA00023180"/>
    </source>
</evidence>
<evidence type="ECO:0000313" key="8">
    <source>
        <dbReference type="EMBL" id="CAG7822360.1"/>
    </source>
</evidence>
<keyword evidence="4" id="KW-0812">Transmembrane</keyword>
<keyword evidence="6" id="KW-0472">Membrane</keyword>
<evidence type="ECO:0000313" key="9">
    <source>
        <dbReference type="Proteomes" id="UP000708208"/>
    </source>
</evidence>
<dbReference type="GO" id="GO:0005044">
    <property type="term" value="F:scavenger receptor activity"/>
    <property type="evidence" value="ECO:0007669"/>
    <property type="project" value="TreeGrafter"/>
</dbReference>
<gene>
    <name evidence="8" type="ORF">AFUS01_LOCUS32641</name>
</gene>
<proteinExistence type="inferred from homology"/>
<keyword evidence="9" id="KW-1185">Reference proteome</keyword>
<evidence type="ECO:0000256" key="4">
    <source>
        <dbReference type="ARBA" id="ARBA00022692"/>
    </source>
</evidence>
<sequence length="107" mass="12236">ACRLEHGTVTFKTWENPTDSIDIFLKVHFFNVTNAEGITKGEKPAVKEIGPYVYSEKRMKIGVEAGELSDTIKYRQKVYLQFEREMSSGSNEDLVTFINVPFVVRNT</sequence>
<accession>A0A8J2PTW5</accession>
<dbReference type="Proteomes" id="UP000708208">
    <property type="component" value="Unassembled WGS sequence"/>
</dbReference>
<name>A0A8J2PTW5_9HEXA</name>
<dbReference type="InterPro" id="IPR002159">
    <property type="entry name" value="CD36_fam"/>
</dbReference>
<comment type="caution">
    <text evidence="8">The sequence shown here is derived from an EMBL/GenBank/DDBJ whole genome shotgun (WGS) entry which is preliminary data.</text>
</comment>
<keyword evidence="7" id="KW-0325">Glycoprotein</keyword>
<dbReference type="GO" id="GO:0005737">
    <property type="term" value="C:cytoplasm"/>
    <property type="evidence" value="ECO:0007669"/>
    <property type="project" value="TreeGrafter"/>
</dbReference>
<dbReference type="PANTHER" id="PTHR11923">
    <property type="entry name" value="SCAVENGER RECEPTOR CLASS B TYPE-1 SR-B1"/>
    <property type="match status" value="1"/>
</dbReference>
<dbReference type="EMBL" id="CAJVCH010526208">
    <property type="protein sequence ID" value="CAG7822360.1"/>
    <property type="molecule type" value="Genomic_DNA"/>
</dbReference>
<reference evidence="8" key="1">
    <citation type="submission" date="2021-06" db="EMBL/GenBank/DDBJ databases">
        <authorList>
            <person name="Hodson N. C."/>
            <person name="Mongue J. A."/>
            <person name="Jaron S. K."/>
        </authorList>
    </citation>
    <scope>NUCLEOTIDE SEQUENCE</scope>
</reference>
<comment type="subcellular location">
    <subcellularLocation>
        <location evidence="1">Cell membrane</location>
    </subcellularLocation>
</comment>
<evidence type="ECO:0000256" key="2">
    <source>
        <dbReference type="ARBA" id="ARBA00010532"/>
    </source>
</evidence>
<evidence type="ECO:0000256" key="5">
    <source>
        <dbReference type="ARBA" id="ARBA00022989"/>
    </source>
</evidence>
<protein>
    <submittedName>
        <fullName evidence="8">Uncharacterized protein</fullName>
    </submittedName>
</protein>